<organism evidence="12 13">
    <name type="scientific">Brachybacterium massiliense</name>
    <dbReference type="NCBI Taxonomy" id="1755098"/>
    <lineage>
        <taxon>Bacteria</taxon>
        <taxon>Bacillati</taxon>
        <taxon>Actinomycetota</taxon>
        <taxon>Actinomycetes</taxon>
        <taxon>Micrococcales</taxon>
        <taxon>Dermabacteraceae</taxon>
        <taxon>Brachybacterium</taxon>
    </lineage>
</organism>
<gene>
    <name evidence="12" type="ORF">K8V81_03640</name>
</gene>
<feature type="region of interest" description="Disordered" evidence="9">
    <location>
        <begin position="529"/>
        <end position="572"/>
    </location>
</feature>
<comment type="caution">
    <text evidence="12">The sequence shown here is derived from an EMBL/GenBank/DDBJ whole genome shotgun (WGS) entry which is preliminary data.</text>
</comment>
<dbReference type="PANTHER" id="PTHR43553:SF24">
    <property type="entry name" value="ENERGY-COUPLING FACTOR TRANSPORTER ATP-BINDING PROTEIN ECFA1"/>
    <property type="match status" value="1"/>
</dbReference>
<dbReference type="InterPro" id="IPR003593">
    <property type="entry name" value="AAA+_ATPase"/>
</dbReference>
<keyword evidence="4 10" id="KW-0812">Transmembrane</keyword>
<evidence type="ECO:0000256" key="7">
    <source>
        <dbReference type="ARBA" id="ARBA00022989"/>
    </source>
</evidence>
<feature type="domain" description="ABC transporter" evidence="11">
    <location>
        <begin position="21"/>
        <end position="266"/>
    </location>
</feature>
<dbReference type="SUPFAM" id="SSF52540">
    <property type="entry name" value="P-loop containing nucleoside triphosphate hydrolases"/>
    <property type="match status" value="2"/>
</dbReference>
<dbReference type="InterPro" id="IPR015856">
    <property type="entry name" value="ABC_transpr_CbiO/EcfA_su"/>
</dbReference>
<dbReference type="AlphaFoldDB" id="A0A921MV95"/>
<dbReference type="Gene3D" id="3.40.50.300">
    <property type="entry name" value="P-loop containing nucleotide triphosphate hydrolases"/>
    <property type="match status" value="2"/>
</dbReference>
<dbReference type="InterPro" id="IPR003439">
    <property type="entry name" value="ABC_transporter-like_ATP-bd"/>
</dbReference>
<dbReference type="PROSITE" id="PS50893">
    <property type="entry name" value="ABC_TRANSPORTER_2"/>
    <property type="match status" value="2"/>
</dbReference>
<dbReference type="InterPro" id="IPR003339">
    <property type="entry name" value="ABC/ECF_trnsptr_transmembrane"/>
</dbReference>
<dbReference type="PROSITE" id="PS00211">
    <property type="entry name" value="ABC_TRANSPORTER_1"/>
    <property type="match status" value="2"/>
</dbReference>
<sequence>MSAEPGLARQATSSAQPLPVIEAQDLEIVLPSGAGVGPWSGTVSAGEQVLLLGPSGSGKSTLLRTLAGAIPSHQRARVTGSVRVGGIDPVGGGALAAAQVLGHLGQDPADGVCLPRLEDDVALPLESRCTPPAQIGQQVQRALGIAGVAVLAERGAGTLSGGELQRAGLAAALVARPRLLLLDEPTAMLDADGVAAVRRTVESAAASGQIATLLIEHRLDDWAGERGVAGLPERTIALTADGRILADGPTAEVLDRHGEALREAGCWLPRELEETLAPARVDGGAAPTHAAVGIAGPRDMADGPARPGSEEQAAVLLTARAAALGHGEQAVLEDVDLEVRAGELLAVVGRNGAGKSTLLGALSRLDPPLHGTVEGAPAGLVFQRPEAQFLAGTVREELAASGASAEQVERMLERLGLREQEAASPFRLSGGQQRRLSIGAMLLGDRPVLLADEPGYGLDRAAQRTVMALLRESAQEGRGVVMTTHDLHSVAEADAVVVIAGGRAHGPMPPHELLEDASLRRRAGLSVVEEPHGEGLAASDAREAGPSAAPEPSPSADPEPSPVAAAPVGPRGALSRRDPTVLLGLLTALSIVSITLTDPAPLLVLYLLLSAGAMLGARFGPLALLRAQLPFAVFATGVLLVNMVSRPGHEPWPELPVRITEEGIVLGTALALRALVIGVGALTVARATDPRSTMVSLQRHARLPARYAYALLAGRRLLDDLPRRWETITRAHRVRLPLTSRGEVARLRPRHLLRCAFALLVDALRSAERLALALELRGLGDGPRTVWKPAALSSGDLLLTAGVAAATVLVLVAF</sequence>
<dbReference type="GO" id="GO:0005524">
    <property type="term" value="F:ATP binding"/>
    <property type="evidence" value="ECO:0007669"/>
    <property type="project" value="UniProtKB-KW"/>
</dbReference>
<evidence type="ECO:0000256" key="5">
    <source>
        <dbReference type="ARBA" id="ARBA00022741"/>
    </source>
</evidence>
<dbReference type="InterPro" id="IPR017871">
    <property type="entry name" value="ABC_transporter-like_CS"/>
</dbReference>
<keyword evidence="7 10" id="KW-1133">Transmembrane helix</keyword>
<keyword evidence="5" id="KW-0547">Nucleotide-binding</keyword>
<evidence type="ECO:0000256" key="10">
    <source>
        <dbReference type="SAM" id="Phobius"/>
    </source>
</evidence>
<comment type="similarity">
    <text evidence="2">Belongs to the ABC transporter superfamily.</text>
</comment>
<evidence type="ECO:0000256" key="8">
    <source>
        <dbReference type="ARBA" id="ARBA00023136"/>
    </source>
</evidence>
<dbReference type="EMBL" id="DYUE01000094">
    <property type="protein sequence ID" value="HJG90797.1"/>
    <property type="molecule type" value="Genomic_DNA"/>
</dbReference>
<dbReference type="Proteomes" id="UP000742460">
    <property type="component" value="Unassembled WGS sequence"/>
</dbReference>
<name>A0A921MV95_9MICO</name>
<feature type="transmembrane region" description="Helical" evidence="10">
    <location>
        <begin position="797"/>
        <end position="813"/>
    </location>
</feature>
<protein>
    <submittedName>
        <fullName evidence="12">ATP-binding cassette domain-containing protein</fullName>
    </submittedName>
</protein>
<dbReference type="GO" id="GO:0042626">
    <property type="term" value="F:ATPase-coupled transmembrane transporter activity"/>
    <property type="evidence" value="ECO:0007669"/>
    <property type="project" value="TreeGrafter"/>
</dbReference>
<evidence type="ECO:0000256" key="2">
    <source>
        <dbReference type="ARBA" id="ARBA00005417"/>
    </source>
</evidence>
<proteinExistence type="inferred from homology"/>
<dbReference type="GO" id="GO:0016887">
    <property type="term" value="F:ATP hydrolysis activity"/>
    <property type="evidence" value="ECO:0007669"/>
    <property type="project" value="InterPro"/>
</dbReference>
<dbReference type="Pfam" id="PF02361">
    <property type="entry name" value="CbiQ"/>
    <property type="match status" value="1"/>
</dbReference>
<evidence type="ECO:0000313" key="12">
    <source>
        <dbReference type="EMBL" id="HJG90797.1"/>
    </source>
</evidence>
<evidence type="ECO:0000256" key="1">
    <source>
        <dbReference type="ARBA" id="ARBA00004141"/>
    </source>
</evidence>
<dbReference type="InterPro" id="IPR027417">
    <property type="entry name" value="P-loop_NTPase"/>
</dbReference>
<keyword evidence="3" id="KW-0813">Transport</keyword>
<dbReference type="InterPro" id="IPR050095">
    <property type="entry name" value="ECF_ABC_transporter_ATP-bd"/>
</dbReference>
<dbReference type="CDD" id="cd16914">
    <property type="entry name" value="EcfT"/>
    <property type="match status" value="1"/>
</dbReference>
<feature type="transmembrane region" description="Helical" evidence="10">
    <location>
        <begin position="664"/>
        <end position="685"/>
    </location>
</feature>
<feature type="domain" description="ABC transporter" evidence="11">
    <location>
        <begin position="316"/>
        <end position="526"/>
    </location>
</feature>
<comment type="subcellular location">
    <subcellularLocation>
        <location evidence="1">Membrane</location>
        <topology evidence="1">Multi-pass membrane protein</topology>
    </subcellularLocation>
</comment>
<evidence type="ECO:0000256" key="3">
    <source>
        <dbReference type="ARBA" id="ARBA00022448"/>
    </source>
</evidence>
<reference evidence="12" key="2">
    <citation type="submission" date="2021-09" db="EMBL/GenBank/DDBJ databases">
        <authorList>
            <person name="Gilroy R."/>
        </authorList>
    </citation>
    <scope>NUCLEOTIDE SEQUENCE</scope>
    <source>
        <strain evidence="12">ChiGjej5B5-22894</strain>
    </source>
</reference>
<dbReference type="PANTHER" id="PTHR43553">
    <property type="entry name" value="HEAVY METAL TRANSPORTER"/>
    <property type="match status" value="1"/>
</dbReference>
<evidence type="ECO:0000256" key="4">
    <source>
        <dbReference type="ARBA" id="ARBA00022692"/>
    </source>
</evidence>
<dbReference type="Pfam" id="PF00005">
    <property type="entry name" value="ABC_tran"/>
    <property type="match status" value="2"/>
</dbReference>
<reference evidence="12" key="1">
    <citation type="journal article" date="2021" name="PeerJ">
        <title>Extensive microbial diversity within the chicken gut microbiome revealed by metagenomics and culture.</title>
        <authorList>
            <person name="Gilroy R."/>
            <person name="Ravi A."/>
            <person name="Getino M."/>
            <person name="Pursley I."/>
            <person name="Horton D.L."/>
            <person name="Alikhan N.F."/>
            <person name="Baker D."/>
            <person name="Gharbi K."/>
            <person name="Hall N."/>
            <person name="Watson M."/>
            <person name="Adriaenssens E.M."/>
            <person name="Foster-Nyarko E."/>
            <person name="Jarju S."/>
            <person name="Secka A."/>
            <person name="Antonio M."/>
            <person name="Oren A."/>
            <person name="Chaudhuri R.R."/>
            <person name="La Ragione R."/>
            <person name="Hildebrand F."/>
            <person name="Pallen M.J."/>
        </authorList>
    </citation>
    <scope>NUCLEOTIDE SEQUENCE</scope>
    <source>
        <strain evidence="12">ChiGjej5B5-22894</strain>
    </source>
</reference>
<keyword evidence="6 12" id="KW-0067">ATP-binding</keyword>
<evidence type="ECO:0000313" key="13">
    <source>
        <dbReference type="Proteomes" id="UP000742460"/>
    </source>
</evidence>
<dbReference type="CDD" id="cd03225">
    <property type="entry name" value="ABC_cobalt_CbiO_domain1"/>
    <property type="match status" value="2"/>
</dbReference>
<keyword evidence="8 10" id="KW-0472">Membrane</keyword>
<evidence type="ECO:0000256" key="6">
    <source>
        <dbReference type="ARBA" id="ARBA00022840"/>
    </source>
</evidence>
<feature type="compositionally biased region" description="Low complexity" evidence="9">
    <location>
        <begin position="562"/>
        <end position="572"/>
    </location>
</feature>
<evidence type="ECO:0000259" key="11">
    <source>
        <dbReference type="PROSITE" id="PS50893"/>
    </source>
</evidence>
<evidence type="ECO:0000256" key="9">
    <source>
        <dbReference type="SAM" id="MobiDB-lite"/>
    </source>
</evidence>
<dbReference type="GO" id="GO:0043190">
    <property type="term" value="C:ATP-binding cassette (ABC) transporter complex"/>
    <property type="evidence" value="ECO:0007669"/>
    <property type="project" value="TreeGrafter"/>
</dbReference>
<feature type="compositionally biased region" description="Pro residues" evidence="9">
    <location>
        <begin position="549"/>
        <end position="561"/>
    </location>
</feature>
<feature type="transmembrane region" description="Helical" evidence="10">
    <location>
        <begin position="627"/>
        <end position="644"/>
    </location>
</feature>
<dbReference type="SMART" id="SM00382">
    <property type="entry name" value="AAA"/>
    <property type="match status" value="2"/>
</dbReference>
<accession>A0A921MV95</accession>